<accession>A0A839Z9V4</accession>
<name>A0A839Z9V4_9HYPH</name>
<sequence>MIEADATLARAALPRHADTNPSPASDDPTFAVLKRHAALWKAWGAAISRTDAAQEAFGEASAAYHSAYDQQQEIGDAACDYRDEVLITTVPRTAPGLAAYVAHVRGEKGYRDISAEEVFADIMNTIQASLRLIQSN</sequence>
<evidence type="ECO:0000313" key="1">
    <source>
        <dbReference type="EMBL" id="MBB3771520.1"/>
    </source>
</evidence>
<gene>
    <name evidence="1" type="ORF">FHS55_002119</name>
</gene>
<dbReference type="RefSeq" id="WP_183189668.1">
    <property type="nucleotide sequence ID" value="NZ_JACICD010000003.1"/>
</dbReference>
<proteinExistence type="predicted"/>
<keyword evidence="2" id="KW-1185">Reference proteome</keyword>
<organism evidence="1 2">
    <name type="scientific">Ancylobacter tetraedralis</name>
    <dbReference type="NCBI Taxonomy" id="217068"/>
    <lineage>
        <taxon>Bacteria</taxon>
        <taxon>Pseudomonadati</taxon>
        <taxon>Pseudomonadota</taxon>
        <taxon>Alphaproteobacteria</taxon>
        <taxon>Hyphomicrobiales</taxon>
        <taxon>Xanthobacteraceae</taxon>
        <taxon>Ancylobacter</taxon>
    </lineage>
</organism>
<dbReference type="AlphaFoldDB" id="A0A839Z9V4"/>
<reference evidence="1 2" key="1">
    <citation type="submission" date="2020-08" db="EMBL/GenBank/DDBJ databases">
        <title>Genomic Encyclopedia of Type Strains, Phase IV (KMG-IV): sequencing the most valuable type-strain genomes for metagenomic binning, comparative biology and taxonomic classification.</title>
        <authorList>
            <person name="Goeker M."/>
        </authorList>
    </citation>
    <scope>NUCLEOTIDE SEQUENCE [LARGE SCALE GENOMIC DNA]</scope>
    <source>
        <strain evidence="1 2">DSM 5895</strain>
    </source>
</reference>
<evidence type="ECO:0000313" key="2">
    <source>
        <dbReference type="Proteomes" id="UP000533469"/>
    </source>
</evidence>
<dbReference type="EMBL" id="JACICD010000003">
    <property type="protein sequence ID" value="MBB3771520.1"/>
    <property type="molecule type" value="Genomic_DNA"/>
</dbReference>
<protein>
    <submittedName>
        <fullName evidence="1">Uncharacterized protein</fullName>
    </submittedName>
</protein>
<dbReference type="Proteomes" id="UP000533469">
    <property type="component" value="Unassembled WGS sequence"/>
</dbReference>
<comment type="caution">
    <text evidence="1">The sequence shown here is derived from an EMBL/GenBank/DDBJ whole genome shotgun (WGS) entry which is preliminary data.</text>
</comment>